<accession>A0A6A6LF90</accession>
<sequence>MPIDETKVEATFELSRALVRFWGVILAASKCVPASWDSTMAETQAIMYGVQSAKEAGLSSLIVESDNLVSIKALNDGAADSPYHALCVENIIDRASSFL</sequence>
<gene>
    <name evidence="2" type="ORF">GH714_008433</name>
</gene>
<dbReference type="InterPro" id="IPR002156">
    <property type="entry name" value="RNaseH_domain"/>
</dbReference>
<dbReference type="PANTHER" id="PTHR47074:SF11">
    <property type="entry name" value="REVERSE TRANSCRIPTASE-LIKE PROTEIN"/>
    <property type="match status" value="1"/>
</dbReference>
<feature type="domain" description="RNase H type-1" evidence="1">
    <location>
        <begin position="25"/>
        <end position="98"/>
    </location>
</feature>
<organism evidence="2 3">
    <name type="scientific">Hevea brasiliensis</name>
    <name type="common">Para rubber tree</name>
    <name type="synonym">Siphonia brasiliensis</name>
    <dbReference type="NCBI Taxonomy" id="3981"/>
    <lineage>
        <taxon>Eukaryota</taxon>
        <taxon>Viridiplantae</taxon>
        <taxon>Streptophyta</taxon>
        <taxon>Embryophyta</taxon>
        <taxon>Tracheophyta</taxon>
        <taxon>Spermatophyta</taxon>
        <taxon>Magnoliopsida</taxon>
        <taxon>eudicotyledons</taxon>
        <taxon>Gunneridae</taxon>
        <taxon>Pentapetalae</taxon>
        <taxon>rosids</taxon>
        <taxon>fabids</taxon>
        <taxon>Malpighiales</taxon>
        <taxon>Euphorbiaceae</taxon>
        <taxon>Crotonoideae</taxon>
        <taxon>Micrandreae</taxon>
        <taxon>Hevea</taxon>
    </lineage>
</organism>
<dbReference type="GO" id="GO:0003676">
    <property type="term" value="F:nucleic acid binding"/>
    <property type="evidence" value="ECO:0007669"/>
    <property type="project" value="InterPro"/>
</dbReference>
<proteinExistence type="predicted"/>
<protein>
    <recommendedName>
        <fullName evidence="1">RNase H type-1 domain-containing protein</fullName>
    </recommendedName>
</protein>
<evidence type="ECO:0000313" key="3">
    <source>
        <dbReference type="Proteomes" id="UP000467840"/>
    </source>
</evidence>
<evidence type="ECO:0000313" key="2">
    <source>
        <dbReference type="EMBL" id="KAF2300091.1"/>
    </source>
</evidence>
<name>A0A6A6LF90_HEVBR</name>
<reference evidence="2 3" key="1">
    <citation type="journal article" date="2020" name="Mol. Plant">
        <title>The Chromosome-Based Rubber Tree Genome Provides New Insights into Spurge Genome Evolution and Rubber Biosynthesis.</title>
        <authorList>
            <person name="Liu J."/>
            <person name="Shi C."/>
            <person name="Shi C.C."/>
            <person name="Li W."/>
            <person name="Zhang Q.J."/>
            <person name="Zhang Y."/>
            <person name="Li K."/>
            <person name="Lu H.F."/>
            <person name="Shi C."/>
            <person name="Zhu S.T."/>
            <person name="Xiao Z.Y."/>
            <person name="Nan H."/>
            <person name="Yue Y."/>
            <person name="Zhu X.G."/>
            <person name="Wu Y."/>
            <person name="Hong X.N."/>
            <person name="Fan G.Y."/>
            <person name="Tong Y."/>
            <person name="Zhang D."/>
            <person name="Mao C.L."/>
            <person name="Liu Y.L."/>
            <person name="Hao S.J."/>
            <person name="Liu W.Q."/>
            <person name="Lv M.Q."/>
            <person name="Zhang H.B."/>
            <person name="Liu Y."/>
            <person name="Hu-Tang G.R."/>
            <person name="Wang J.P."/>
            <person name="Wang J.H."/>
            <person name="Sun Y.H."/>
            <person name="Ni S.B."/>
            <person name="Chen W.B."/>
            <person name="Zhang X.C."/>
            <person name="Jiao Y.N."/>
            <person name="Eichler E.E."/>
            <person name="Li G.H."/>
            <person name="Liu X."/>
            <person name="Gao L.Z."/>
        </authorList>
    </citation>
    <scope>NUCLEOTIDE SEQUENCE [LARGE SCALE GENOMIC DNA]</scope>
    <source>
        <strain evidence="3">cv. GT1</strain>
        <tissue evidence="2">Leaf</tissue>
    </source>
</reference>
<dbReference type="Pfam" id="PF13456">
    <property type="entry name" value="RVT_3"/>
    <property type="match status" value="1"/>
</dbReference>
<keyword evidence="3" id="KW-1185">Reference proteome</keyword>
<dbReference type="EMBL" id="JAAGAX010000010">
    <property type="protein sequence ID" value="KAF2300091.1"/>
    <property type="molecule type" value="Genomic_DNA"/>
</dbReference>
<dbReference type="GO" id="GO:0004523">
    <property type="term" value="F:RNA-DNA hybrid ribonuclease activity"/>
    <property type="evidence" value="ECO:0007669"/>
    <property type="project" value="InterPro"/>
</dbReference>
<dbReference type="InterPro" id="IPR052929">
    <property type="entry name" value="RNase_H-like_EbsB-rel"/>
</dbReference>
<evidence type="ECO:0000259" key="1">
    <source>
        <dbReference type="Pfam" id="PF13456"/>
    </source>
</evidence>
<dbReference type="AlphaFoldDB" id="A0A6A6LF90"/>
<comment type="caution">
    <text evidence="2">The sequence shown here is derived from an EMBL/GenBank/DDBJ whole genome shotgun (WGS) entry which is preliminary data.</text>
</comment>
<dbReference type="PANTHER" id="PTHR47074">
    <property type="entry name" value="BNAC02G40300D PROTEIN"/>
    <property type="match status" value="1"/>
</dbReference>
<dbReference type="Proteomes" id="UP000467840">
    <property type="component" value="Chromosome 4"/>
</dbReference>